<evidence type="ECO:0000313" key="4">
    <source>
        <dbReference type="Proteomes" id="UP000039865"/>
    </source>
</evidence>
<evidence type="ECO:0008006" key="5">
    <source>
        <dbReference type="Google" id="ProtNLM"/>
    </source>
</evidence>
<dbReference type="InterPro" id="IPR004000">
    <property type="entry name" value="Actin"/>
</dbReference>
<dbReference type="OMA" id="CTRSDAY"/>
<dbReference type="Gene3D" id="3.30.420.40">
    <property type="match status" value="2"/>
</dbReference>
<gene>
    <name evidence="3" type="primary">Contig14536.g15489</name>
    <name evidence="3" type="ORF">STYLEM_6783</name>
</gene>
<organism evidence="3 4">
    <name type="scientific">Stylonychia lemnae</name>
    <name type="common">Ciliate</name>
    <dbReference type="NCBI Taxonomy" id="5949"/>
    <lineage>
        <taxon>Eukaryota</taxon>
        <taxon>Sar</taxon>
        <taxon>Alveolata</taxon>
        <taxon>Ciliophora</taxon>
        <taxon>Intramacronucleata</taxon>
        <taxon>Spirotrichea</taxon>
        <taxon>Stichotrichia</taxon>
        <taxon>Sporadotrichida</taxon>
        <taxon>Oxytrichidae</taxon>
        <taxon>Stylonychinae</taxon>
        <taxon>Stylonychia</taxon>
    </lineage>
</organism>
<proteinExistence type="inferred from homology"/>
<dbReference type="Pfam" id="PF00022">
    <property type="entry name" value="Actin"/>
    <property type="match status" value="1"/>
</dbReference>
<dbReference type="EMBL" id="CCKQ01006502">
    <property type="protein sequence ID" value="CDW77817.1"/>
    <property type="molecule type" value="Genomic_DNA"/>
</dbReference>
<dbReference type="OrthoDB" id="337660at2759"/>
<dbReference type="SMART" id="SM00268">
    <property type="entry name" value="ACTIN"/>
    <property type="match status" value="1"/>
</dbReference>
<dbReference type="PANTHER" id="PTHR11937">
    <property type="entry name" value="ACTIN"/>
    <property type="match status" value="1"/>
</dbReference>
<reference evidence="3 4" key="1">
    <citation type="submission" date="2014-06" db="EMBL/GenBank/DDBJ databases">
        <authorList>
            <person name="Swart Estienne"/>
        </authorList>
    </citation>
    <scope>NUCLEOTIDE SEQUENCE [LARGE SCALE GENOMIC DNA]</scope>
    <source>
        <strain evidence="3 4">130c</strain>
    </source>
</reference>
<dbReference type="AlphaFoldDB" id="A0A078A8B7"/>
<comment type="similarity">
    <text evidence="2">Belongs to the actin family.</text>
</comment>
<keyword evidence="4" id="KW-1185">Reference proteome</keyword>
<comment type="catalytic activity">
    <reaction evidence="1">
        <text>ATP + H2O = ADP + phosphate + H(+)</text>
        <dbReference type="Rhea" id="RHEA:13065"/>
        <dbReference type="ChEBI" id="CHEBI:15377"/>
        <dbReference type="ChEBI" id="CHEBI:15378"/>
        <dbReference type="ChEBI" id="CHEBI:30616"/>
        <dbReference type="ChEBI" id="CHEBI:43474"/>
        <dbReference type="ChEBI" id="CHEBI:456216"/>
    </reaction>
</comment>
<dbReference type="SUPFAM" id="SSF53067">
    <property type="entry name" value="Actin-like ATPase domain"/>
    <property type="match status" value="2"/>
</dbReference>
<sequence>MQDFNKILIIIQYHIVLDVGLTFTKCGFSKDPMPMHIVPTPLTMIQYLRDHASSVSLIFSSSFFLNQLACSTFADAFEKHNKLMMELEEFLTTVFYHLLQTNPREKAIMMCESMMAPRGFIECIGHVLFRNFGVKSIYFLLSNMTPLYVTGQDSGIIVECGFQNVQILPIVRSRMCMEAFETCYRGGIHIEKNLNELLIQDNKELVRRLPQFKDNTNFPQSVIEDLKIRSLVVMQKEQRDQYLKNDDQIEQMKRKYTNLGKTYKEFPGMLISFYTRYCAMEFCFGDPQEEEQNIAYSLLTSIKKVKSLNSYQSLNQLNCENRGRAVQNIILSGGSCMIPGFKTRLIQEINHMIENRSEFEQLKEIQQQISIPENCFPPNCLVWVGASLLSSLNNEIDRFLITSEEYNEKKEQIPDRYGEAFLFGTRFENCFNRDFEENLKMQKQILYSNTTPYSARSLASRREPINEMIKKSMQKMDM</sequence>
<dbReference type="Proteomes" id="UP000039865">
    <property type="component" value="Unassembled WGS sequence"/>
</dbReference>
<accession>A0A078A8B7</accession>
<evidence type="ECO:0000313" key="3">
    <source>
        <dbReference type="EMBL" id="CDW77817.1"/>
    </source>
</evidence>
<name>A0A078A8B7_STYLE</name>
<protein>
    <recommendedName>
        <fullName evidence="5">Actin</fullName>
    </recommendedName>
</protein>
<dbReference type="Gene3D" id="3.90.640.10">
    <property type="entry name" value="Actin, Chain A, domain 4"/>
    <property type="match status" value="1"/>
</dbReference>
<dbReference type="InterPro" id="IPR043129">
    <property type="entry name" value="ATPase_NBD"/>
</dbReference>
<dbReference type="InParanoid" id="A0A078A8B7"/>
<evidence type="ECO:0000256" key="2">
    <source>
        <dbReference type="RuleBase" id="RU000487"/>
    </source>
</evidence>
<evidence type="ECO:0000256" key="1">
    <source>
        <dbReference type="ARBA" id="ARBA00049360"/>
    </source>
</evidence>